<sequence length="146" mass="15391">MRGDAASALNEDLAWNARLAARLLTAALDQGLKASGLTSTQFGLMCLIASSPDDTVGGLAARGGLNQSTMSRNIDALSRAGLVEVATVNQDRRRRAMWLTEAGLMRLNDAMPLWRSAQQALAARLEPQLAQHLSGVKQVLAPGPAG</sequence>
<keyword evidence="3" id="KW-1185">Reference proteome</keyword>
<dbReference type="Gene3D" id="1.10.10.10">
    <property type="entry name" value="Winged helix-like DNA-binding domain superfamily/Winged helix DNA-binding domain"/>
    <property type="match status" value="1"/>
</dbReference>
<dbReference type="SUPFAM" id="SSF46785">
    <property type="entry name" value="Winged helix' DNA-binding domain"/>
    <property type="match status" value="1"/>
</dbReference>
<proteinExistence type="predicted"/>
<dbReference type="GO" id="GO:0003700">
    <property type="term" value="F:DNA-binding transcription factor activity"/>
    <property type="evidence" value="ECO:0007669"/>
    <property type="project" value="InterPro"/>
</dbReference>
<dbReference type="AlphaFoldDB" id="Q21QZ0"/>
<dbReference type="STRING" id="338969.Rfer_4115"/>
<dbReference type="Proteomes" id="UP000008332">
    <property type="component" value="Chromosome"/>
</dbReference>
<reference evidence="3" key="1">
    <citation type="submission" date="2006-02" db="EMBL/GenBank/DDBJ databases">
        <title>Complete sequence of chromosome of Rhodoferax ferrireducens DSM 15236.</title>
        <authorList>
            <person name="Copeland A."/>
            <person name="Lucas S."/>
            <person name="Lapidus A."/>
            <person name="Barry K."/>
            <person name="Detter J.C."/>
            <person name="Glavina del Rio T."/>
            <person name="Hammon N."/>
            <person name="Israni S."/>
            <person name="Pitluck S."/>
            <person name="Brettin T."/>
            <person name="Bruce D."/>
            <person name="Han C."/>
            <person name="Tapia R."/>
            <person name="Gilna P."/>
            <person name="Kiss H."/>
            <person name="Schmutz J."/>
            <person name="Larimer F."/>
            <person name="Land M."/>
            <person name="Kyrpides N."/>
            <person name="Ivanova N."/>
            <person name="Richardson P."/>
        </authorList>
    </citation>
    <scope>NUCLEOTIDE SEQUENCE [LARGE SCALE GENOMIC DNA]</scope>
    <source>
        <strain evidence="3">ATCC BAA-621 / DSM 15236 / T118</strain>
    </source>
</reference>
<dbReference type="Pfam" id="PF12802">
    <property type="entry name" value="MarR_2"/>
    <property type="match status" value="1"/>
</dbReference>
<dbReference type="GO" id="GO:0006950">
    <property type="term" value="P:response to stress"/>
    <property type="evidence" value="ECO:0007669"/>
    <property type="project" value="TreeGrafter"/>
</dbReference>
<name>Q21QZ0_ALBFT</name>
<dbReference type="PANTHER" id="PTHR33164:SF105">
    <property type="entry name" value="TRANSCRIPTIONAL REPRESSOR PROTEIN-RELATED"/>
    <property type="match status" value="1"/>
</dbReference>
<protein>
    <submittedName>
        <fullName evidence="2">Transcriptional regulator, MarR family</fullName>
    </submittedName>
</protein>
<evidence type="ECO:0000313" key="2">
    <source>
        <dbReference type="EMBL" id="ABD71813.1"/>
    </source>
</evidence>
<feature type="domain" description="HTH marR-type" evidence="1">
    <location>
        <begin position="10"/>
        <end position="145"/>
    </location>
</feature>
<dbReference type="PANTHER" id="PTHR33164">
    <property type="entry name" value="TRANSCRIPTIONAL REGULATOR, MARR FAMILY"/>
    <property type="match status" value="1"/>
</dbReference>
<dbReference type="SMART" id="SM00347">
    <property type="entry name" value="HTH_MARR"/>
    <property type="match status" value="1"/>
</dbReference>
<accession>Q21QZ0</accession>
<evidence type="ECO:0000259" key="1">
    <source>
        <dbReference type="PROSITE" id="PS50995"/>
    </source>
</evidence>
<evidence type="ECO:0000313" key="3">
    <source>
        <dbReference type="Proteomes" id="UP000008332"/>
    </source>
</evidence>
<dbReference type="EMBL" id="CP000267">
    <property type="protein sequence ID" value="ABD71813.1"/>
    <property type="molecule type" value="Genomic_DNA"/>
</dbReference>
<dbReference type="KEGG" id="rfr:Rfer_4115"/>
<dbReference type="PROSITE" id="PS50995">
    <property type="entry name" value="HTH_MARR_2"/>
    <property type="match status" value="1"/>
</dbReference>
<dbReference type="eggNOG" id="COG1846">
    <property type="taxonomic scope" value="Bacteria"/>
</dbReference>
<dbReference type="InterPro" id="IPR000835">
    <property type="entry name" value="HTH_MarR-typ"/>
</dbReference>
<dbReference type="HOGENOM" id="CLU_083287_35_3_4"/>
<dbReference type="InterPro" id="IPR036388">
    <property type="entry name" value="WH-like_DNA-bd_sf"/>
</dbReference>
<dbReference type="InterPro" id="IPR039422">
    <property type="entry name" value="MarR/SlyA-like"/>
</dbReference>
<dbReference type="InterPro" id="IPR036390">
    <property type="entry name" value="WH_DNA-bd_sf"/>
</dbReference>
<organism evidence="2 3">
    <name type="scientific">Albidiferax ferrireducens (strain ATCC BAA-621 / DSM 15236 / T118)</name>
    <name type="common">Rhodoferax ferrireducens</name>
    <dbReference type="NCBI Taxonomy" id="338969"/>
    <lineage>
        <taxon>Bacteria</taxon>
        <taxon>Pseudomonadati</taxon>
        <taxon>Pseudomonadota</taxon>
        <taxon>Betaproteobacteria</taxon>
        <taxon>Burkholderiales</taxon>
        <taxon>Comamonadaceae</taxon>
        <taxon>Rhodoferax</taxon>
    </lineage>
</organism>
<gene>
    <name evidence="2" type="ordered locus">Rfer_4115</name>
</gene>